<dbReference type="EMBL" id="BAAAPZ010000003">
    <property type="protein sequence ID" value="GAA2093033.1"/>
    <property type="molecule type" value="Genomic_DNA"/>
</dbReference>
<gene>
    <name evidence="3" type="ORF">GCM10009823_11160</name>
</gene>
<dbReference type="SUPFAM" id="SSF56601">
    <property type="entry name" value="beta-lactamase/transpeptidase-like"/>
    <property type="match status" value="1"/>
</dbReference>
<evidence type="ECO:0000259" key="2">
    <source>
        <dbReference type="Pfam" id="PF00144"/>
    </source>
</evidence>
<dbReference type="GO" id="GO:0016787">
    <property type="term" value="F:hydrolase activity"/>
    <property type="evidence" value="ECO:0007669"/>
    <property type="project" value="UniProtKB-KW"/>
</dbReference>
<keyword evidence="3" id="KW-0378">Hydrolase</keyword>
<dbReference type="InterPro" id="IPR052907">
    <property type="entry name" value="Beta-lactamase/esterase"/>
</dbReference>
<keyword evidence="4" id="KW-1185">Reference proteome</keyword>
<evidence type="ECO:0000313" key="4">
    <source>
        <dbReference type="Proteomes" id="UP001500984"/>
    </source>
</evidence>
<accession>A0ABP5I4U1</accession>
<dbReference type="InterPro" id="IPR012338">
    <property type="entry name" value="Beta-lactam/transpept-like"/>
</dbReference>
<dbReference type="PANTHER" id="PTHR43319">
    <property type="entry name" value="BETA-LACTAMASE-RELATED"/>
    <property type="match status" value="1"/>
</dbReference>
<feature type="region of interest" description="Disordered" evidence="1">
    <location>
        <begin position="1"/>
        <end position="25"/>
    </location>
</feature>
<evidence type="ECO:0000313" key="3">
    <source>
        <dbReference type="EMBL" id="GAA2093033.1"/>
    </source>
</evidence>
<reference evidence="4" key="1">
    <citation type="journal article" date="2019" name="Int. J. Syst. Evol. Microbiol.">
        <title>The Global Catalogue of Microorganisms (GCM) 10K type strain sequencing project: providing services to taxonomists for standard genome sequencing and annotation.</title>
        <authorList>
            <consortium name="The Broad Institute Genomics Platform"/>
            <consortium name="The Broad Institute Genome Sequencing Center for Infectious Disease"/>
            <person name="Wu L."/>
            <person name="Ma J."/>
        </authorList>
    </citation>
    <scope>NUCLEOTIDE SEQUENCE [LARGE SCALE GENOMIC DNA]</scope>
    <source>
        <strain evidence="4">JCM 15900</strain>
    </source>
</reference>
<protein>
    <submittedName>
        <fullName evidence="3">Serine hydrolase domain-containing protein</fullName>
    </submittedName>
</protein>
<comment type="caution">
    <text evidence="3">The sequence shown here is derived from an EMBL/GenBank/DDBJ whole genome shotgun (WGS) entry which is preliminary data.</text>
</comment>
<feature type="compositionally biased region" description="Polar residues" evidence="1">
    <location>
        <begin position="1"/>
        <end position="17"/>
    </location>
</feature>
<dbReference type="PANTHER" id="PTHR43319:SF3">
    <property type="entry name" value="BETA-LACTAMASE-RELATED DOMAIN-CONTAINING PROTEIN"/>
    <property type="match status" value="1"/>
</dbReference>
<dbReference type="Pfam" id="PF00144">
    <property type="entry name" value="Beta-lactamase"/>
    <property type="match status" value="1"/>
</dbReference>
<evidence type="ECO:0000256" key="1">
    <source>
        <dbReference type="SAM" id="MobiDB-lite"/>
    </source>
</evidence>
<name>A0ABP5I4U1_9MICO</name>
<dbReference type="RefSeq" id="WP_344336015.1">
    <property type="nucleotide sequence ID" value="NZ_BAAAPZ010000003.1"/>
</dbReference>
<feature type="domain" description="Beta-lactamase-related" evidence="2">
    <location>
        <begin position="43"/>
        <end position="383"/>
    </location>
</feature>
<organism evidence="3 4">
    <name type="scientific">Brevibacterium salitolerans</name>
    <dbReference type="NCBI Taxonomy" id="1403566"/>
    <lineage>
        <taxon>Bacteria</taxon>
        <taxon>Bacillati</taxon>
        <taxon>Actinomycetota</taxon>
        <taxon>Actinomycetes</taxon>
        <taxon>Micrococcales</taxon>
        <taxon>Brevibacteriaceae</taxon>
        <taxon>Brevibacterium</taxon>
    </lineage>
</organism>
<proteinExistence type="predicted"/>
<sequence length="394" mass="42343">MSPRSETTSAAPHQRTTAHAADGLPAGAAERITEVFSAHVRESSGGLAFSLYREGRPLLRLTGGVTERDGEEPWNEDTMAVLFSGTKGVVATLAAQLTDRGQLDPQVPVAEYWPEFAAAGKADVRVHHVLSHTLGLLYADPEPAAVEERVDNARMAEILAAQAPLWEPGTKVAYHATTYGYLLAEILLRITGKGVGELVRTELSEPWGLDLHLGLPESEEPRVAPIHQAPGYRVQTFLRDDPERRAVVDRMYGALLTGDEPLYNSRLWHAAELASGGAVGTADAMAKLYSLLIAPEAPLVSAETLALYTRTWSEGTDAVNDRPLRFGLGYELDDPIGTYGPVRPAFGHTGAGGGLHGAWPERGLAFSLLTNEMQSEDVDTRAKDLLGVVADLGI</sequence>
<dbReference type="Gene3D" id="3.40.710.10">
    <property type="entry name" value="DD-peptidase/beta-lactamase superfamily"/>
    <property type="match status" value="1"/>
</dbReference>
<dbReference type="InterPro" id="IPR001466">
    <property type="entry name" value="Beta-lactam-related"/>
</dbReference>
<dbReference type="Proteomes" id="UP001500984">
    <property type="component" value="Unassembled WGS sequence"/>
</dbReference>